<organism evidence="1 2">
    <name type="scientific">Suillus luteus UH-Slu-Lm8-n1</name>
    <dbReference type="NCBI Taxonomy" id="930992"/>
    <lineage>
        <taxon>Eukaryota</taxon>
        <taxon>Fungi</taxon>
        <taxon>Dikarya</taxon>
        <taxon>Basidiomycota</taxon>
        <taxon>Agaricomycotina</taxon>
        <taxon>Agaricomycetes</taxon>
        <taxon>Agaricomycetidae</taxon>
        <taxon>Boletales</taxon>
        <taxon>Suillineae</taxon>
        <taxon>Suillaceae</taxon>
        <taxon>Suillus</taxon>
    </lineage>
</organism>
<reference evidence="2" key="2">
    <citation type="submission" date="2015-01" db="EMBL/GenBank/DDBJ databases">
        <title>Evolutionary Origins and Diversification of the Mycorrhizal Mutualists.</title>
        <authorList>
            <consortium name="DOE Joint Genome Institute"/>
            <consortium name="Mycorrhizal Genomics Consortium"/>
            <person name="Kohler A."/>
            <person name="Kuo A."/>
            <person name="Nagy L.G."/>
            <person name="Floudas D."/>
            <person name="Copeland A."/>
            <person name="Barry K.W."/>
            <person name="Cichocki N."/>
            <person name="Veneault-Fourrey C."/>
            <person name="LaButti K."/>
            <person name="Lindquist E.A."/>
            <person name="Lipzen A."/>
            <person name="Lundell T."/>
            <person name="Morin E."/>
            <person name="Murat C."/>
            <person name="Riley R."/>
            <person name="Ohm R."/>
            <person name="Sun H."/>
            <person name="Tunlid A."/>
            <person name="Henrissat B."/>
            <person name="Grigoriev I.V."/>
            <person name="Hibbett D.S."/>
            <person name="Martin F."/>
        </authorList>
    </citation>
    <scope>NUCLEOTIDE SEQUENCE [LARGE SCALE GENOMIC DNA]</scope>
    <source>
        <strain evidence="2">UH-Slu-Lm8-n1</strain>
    </source>
</reference>
<dbReference type="AlphaFoldDB" id="A0A0D0AIQ1"/>
<dbReference type="InParanoid" id="A0A0D0AIQ1"/>
<reference evidence="1 2" key="1">
    <citation type="submission" date="2014-04" db="EMBL/GenBank/DDBJ databases">
        <authorList>
            <consortium name="DOE Joint Genome Institute"/>
            <person name="Kuo A."/>
            <person name="Ruytinx J."/>
            <person name="Rineau F."/>
            <person name="Colpaert J."/>
            <person name="Kohler A."/>
            <person name="Nagy L.G."/>
            <person name="Floudas D."/>
            <person name="Copeland A."/>
            <person name="Barry K.W."/>
            <person name="Cichocki N."/>
            <person name="Veneault-Fourrey C."/>
            <person name="LaButti K."/>
            <person name="Lindquist E.A."/>
            <person name="Lipzen A."/>
            <person name="Lundell T."/>
            <person name="Morin E."/>
            <person name="Murat C."/>
            <person name="Sun H."/>
            <person name="Tunlid A."/>
            <person name="Henrissat B."/>
            <person name="Grigoriev I.V."/>
            <person name="Hibbett D.S."/>
            <person name="Martin F."/>
            <person name="Nordberg H.P."/>
            <person name="Cantor M.N."/>
            <person name="Hua S.X."/>
        </authorList>
    </citation>
    <scope>NUCLEOTIDE SEQUENCE [LARGE SCALE GENOMIC DNA]</scope>
    <source>
        <strain evidence="1 2">UH-Slu-Lm8-n1</strain>
    </source>
</reference>
<evidence type="ECO:0000313" key="2">
    <source>
        <dbReference type="Proteomes" id="UP000054485"/>
    </source>
</evidence>
<gene>
    <name evidence="1" type="ORF">CY34DRAFT_813114</name>
</gene>
<evidence type="ECO:0000313" key="1">
    <source>
        <dbReference type="EMBL" id="KIK34137.1"/>
    </source>
</evidence>
<keyword evidence="2" id="KW-1185">Reference proteome</keyword>
<sequence length="59" mass="6557">MNCLVGVAPITDDETAANRCPQDRRKARKERGNITAQAIRMPRCGLTLLGARLTTFPMR</sequence>
<dbReference type="EMBL" id="KN835804">
    <property type="protein sequence ID" value="KIK34137.1"/>
    <property type="molecule type" value="Genomic_DNA"/>
</dbReference>
<protein>
    <submittedName>
        <fullName evidence="1">Uncharacterized protein</fullName>
    </submittedName>
</protein>
<name>A0A0D0AIQ1_9AGAM</name>
<proteinExistence type="predicted"/>
<accession>A0A0D0AIQ1</accession>
<dbReference type="HOGENOM" id="CLU_2962462_0_0_1"/>
<dbReference type="Proteomes" id="UP000054485">
    <property type="component" value="Unassembled WGS sequence"/>
</dbReference>